<reference evidence="4 5" key="1">
    <citation type="submission" date="2019-04" db="EMBL/GenBank/DDBJ databases">
        <title>Taxonomy of novel Haliea sp. from mangrove soil of West Coast of India.</title>
        <authorList>
            <person name="Verma A."/>
            <person name="Kumar P."/>
            <person name="Krishnamurthi S."/>
        </authorList>
    </citation>
    <scope>NUCLEOTIDE SEQUENCE [LARGE SCALE GENOMIC DNA]</scope>
    <source>
        <strain evidence="4 5">SAOS-164</strain>
    </source>
</reference>
<dbReference type="Gene3D" id="2.40.420.20">
    <property type="match status" value="1"/>
</dbReference>
<dbReference type="PANTHER" id="PTHR30469">
    <property type="entry name" value="MULTIDRUG RESISTANCE PROTEIN MDTA"/>
    <property type="match status" value="1"/>
</dbReference>
<dbReference type="AlphaFoldDB" id="A0A4Z0LWM0"/>
<dbReference type="PANTHER" id="PTHR30469:SF15">
    <property type="entry name" value="HLYD FAMILY OF SECRETION PROTEINS"/>
    <property type="match status" value="1"/>
</dbReference>
<evidence type="ECO:0000313" key="4">
    <source>
        <dbReference type="EMBL" id="TGD71556.1"/>
    </source>
</evidence>
<proteinExistence type="inferred from homology"/>
<accession>A0A4Z0LWM0</accession>
<protein>
    <submittedName>
        <fullName evidence="4">Efflux RND transporter periplasmic adaptor subunit</fullName>
    </submittedName>
</protein>
<keyword evidence="2" id="KW-0175">Coiled coil</keyword>
<dbReference type="SUPFAM" id="SSF111369">
    <property type="entry name" value="HlyD-like secretion proteins"/>
    <property type="match status" value="1"/>
</dbReference>
<dbReference type="InterPro" id="IPR006143">
    <property type="entry name" value="RND_pump_MFP"/>
</dbReference>
<comment type="similarity">
    <text evidence="1">Belongs to the membrane fusion protein (MFP) (TC 8.A.1) family.</text>
</comment>
<dbReference type="Gene3D" id="2.40.50.100">
    <property type="match status" value="1"/>
</dbReference>
<keyword evidence="5" id="KW-1185">Reference proteome</keyword>
<dbReference type="GO" id="GO:1990281">
    <property type="term" value="C:efflux pump complex"/>
    <property type="evidence" value="ECO:0007669"/>
    <property type="project" value="TreeGrafter"/>
</dbReference>
<dbReference type="NCBIfam" id="TIGR01730">
    <property type="entry name" value="RND_mfp"/>
    <property type="match status" value="1"/>
</dbReference>
<evidence type="ECO:0000256" key="2">
    <source>
        <dbReference type="SAM" id="Coils"/>
    </source>
</evidence>
<evidence type="ECO:0000313" key="5">
    <source>
        <dbReference type="Proteomes" id="UP000298050"/>
    </source>
</evidence>
<dbReference type="Proteomes" id="UP000298050">
    <property type="component" value="Unassembled WGS sequence"/>
</dbReference>
<evidence type="ECO:0000259" key="3">
    <source>
        <dbReference type="Pfam" id="PF25989"/>
    </source>
</evidence>
<dbReference type="Gene3D" id="1.10.287.470">
    <property type="entry name" value="Helix hairpin bin"/>
    <property type="match status" value="1"/>
</dbReference>
<name>A0A4Z0LWM0_9GAMM</name>
<dbReference type="EMBL" id="SRLE01000013">
    <property type="protein sequence ID" value="TGD71556.1"/>
    <property type="molecule type" value="Genomic_DNA"/>
</dbReference>
<dbReference type="Gene3D" id="2.40.30.170">
    <property type="match status" value="1"/>
</dbReference>
<feature type="coiled-coil region" evidence="2">
    <location>
        <begin position="104"/>
        <end position="138"/>
    </location>
</feature>
<dbReference type="OrthoDB" id="9791520at2"/>
<feature type="domain" description="YknX-like C-terminal permuted SH3-like" evidence="3">
    <location>
        <begin position="331"/>
        <end position="398"/>
    </location>
</feature>
<dbReference type="InterPro" id="IPR058637">
    <property type="entry name" value="YknX-like_C"/>
</dbReference>
<dbReference type="Pfam" id="PF25989">
    <property type="entry name" value="YknX_C"/>
    <property type="match status" value="1"/>
</dbReference>
<gene>
    <name evidence="4" type="ORF">E4634_18090</name>
</gene>
<dbReference type="GO" id="GO:0015562">
    <property type="term" value="F:efflux transmembrane transporter activity"/>
    <property type="evidence" value="ECO:0007669"/>
    <property type="project" value="TreeGrafter"/>
</dbReference>
<evidence type="ECO:0000256" key="1">
    <source>
        <dbReference type="ARBA" id="ARBA00009477"/>
    </source>
</evidence>
<sequence>MTMNVQWQRRLTWLAVLLAIVAALAYGFRPQPRLVDIAVASRAPMQVSIQEEGRTRVIDRYVITAPVAGTVCRVDLDVGDPIEKGEVLARINPLQSQPLDPRSRAEASARVSAAEAALLAARENIQVAASEADLAEKELVRLAPLVQQGHISEERLDQAEAFKRSSDAALRSARFAEDVANHELEAARTALRHAGEKSSNPEDVVQVLAPITGSILKIYQECEGVISPSQPLMEIGDTRSLEIETDVLSPDAVKIRPGMSVLYERWGGEAPLVGQVRRVEPVGFTKISALGVEEQRVLIISDITSDPAQWQTLGDGYRVDSRFILWEMDDVLQVPASALFRIGDLWALFVVDDDRARQRQVDVGQRNGLSAQVLGGLTEGEMVITHPDKALAEGMGVKSR</sequence>
<organism evidence="4 5">
    <name type="scientific">Mangrovimicrobium sediminis</name>
    <dbReference type="NCBI Taxonomy" id="2562682"/>
    <lineage>
        <taxon>Bacteria</taxon>
        <taxon>Pseudomonadati</taxon>
        <taxon>Pseudomonadota</taxon>
        <taxon>Gammaproteobacteria</taxon>
        <taxon>Cellvibrionales</taxon>
        <taxon>Halieaceae</taxon>
        <taxon>Mangrovimicrobium</taxon>
    </lineage>
</organism>
<comment type="caution">
    <text evidence="4">The sequence shown here is derived from an EMBL/GenBank/DDBJ whole genome shotgun (WGS) entry which is preliminary data.</text>
</comment>